<reference evidence="1" key="1">
    <citation type="submission" date="2018-05" db="EMBL/GenBank/DDBJ databases">
        <authorList>
            <person name="Lanie J.A."/>
            <person name="Ng W.-L."/>
            <person name="Kazmierczak K.M."/>
            <person name="Andrzejewski T.M."/>
            <person name="Davidsen T.M."/>
            <person name="Wayne K.J."/>
            <person name="Tettelin H."/>
            <person name="Glass J.I."/>
            <person name="Rusch D."/>
            <person name="Podicherti R."/>
            <person name="Tsui H.-C.T."/>
            <person name="Winkler M.E."/>
        </authorList>
    </citation>
    <scope>NUCLEOTIDE SEQUENCE</scope>
</reference>
<sequence>MGTYFLRRLLLTIPTFIGSTLLVFIILQMAPGGPLEKTIQEIQMGIMTQGEGGASSSGDMVGGMSLPKSALLELKRFYGFDKPIWQRYLIWLGTWPRAIKHRDVVFEKEVTQIEKYVGKGTYVTIHRDGEDLTVFNKDGSKNTRYKAALDNPEDTEDDGKIHGSIF</sequence>
<organism evidence="1">
    <name type="scientific">marine metagenome</name>
    <dbReference type="NCBI Taxonomy" id="408172"/>
    <lineage>
        <taxon>unclassified sequences</taxon>
        <taxon>metagenomes</taxon>
        <taxon>ecological metagenomes</taxon>
    </lineage>
</organism>
<evidence type="ECO:0000313" key="1">
    <source>
        <dbReference type="EMBL" id="SVD91082.1"/>
    </source>
</evidence>
<dbReference type="AlphaFoldDB" id="A0A382Z6G0"/>
<name>A0A382Z6G0_9ZZZZ</name>
<gene>
    <name evidence="1" type="ORF">METZ01_LOCUS443936</name>
</gene>
<dbReference type="EMBL" id="UINC01181402">
    <property type="protein sequence ID" value="SVD91082.1"/>
    <property type="molecule type" value="Genomic_DNA"/>
</dbReference>
<proteinExistence type="predicted"/>
<accession>A0A382Z6G0</accession>
<feature type="non-terminal residue" evidence="1">
    <location>
        <position position="166"/>
    </location>
</feature>
<evidence type="ECO:0008006" key="2">
    <source>
        <dbReference type="Google" id="ProtNLM"/>
    </source>
</evidence>
<protein>
    <recommendedName>
        <fullName evidence="2">ABC transmembrane type-1 domain-containing protein</fullName>
    </recommendedName>
</protein>